<accession>W1NIL9</accession>
<proteinExistence type="predicted"/>
<dbReference type="HOGENOM" id="CLU_1779918_0_0_1"/>
<gene>
    <name evidence="1" type="ORF">AMTR_s00009p00239590</name>
</gene>
<dbReference type="Gramene" id="ERM95020">
    <property type="protein sequence ID" value="ERM95020"/>
    <property type="gene ID" value="AMTR_s00009p00239590"/>
</dbReference>
<evidence type="ECO:0000313" key="1">
    <source>
        <dbReference type="EMBL" id="ERM95020.1"/>
    </source>
</evidence>
<sequence length="146" mass="16745">MLHDENVYDRKRMDCVNNDEYTQAEYKKGFYGNQIDDKICGWSDRKVLVSEVNVMDKYKNLNGNRHYGILENSQSKDEVVEIMKSLGITNKGQMVVLPGRLDDERVDAEMEGRLGSQEISGVSGYGLVHNNKETLKNQEIVQIRVN</sequence>
<keyword evidence="2" id="KW-1185">Reference proteome</keyword>
<organism evidence="1 2">
    <name type="scientific">Amborella trichopoda</name>
    <dbReference type="NCBI Taxonomy" id="13333"/>
    <lineage>
        <taxon>Eukaryota</taxon>
        <taxon>Viridiplantae</taxon>
        <taxon>Streptophyta</taxon>
        <taxon>Embryophyta</taxon>
        <taxon>Tracheophyta</taxon>
        <taxon>Spermatophyta</taxon>
        <taxon>Magnoliopsida</taxon>
        <taxon>Amborellales</taxon>
        <taxon>Amborellaceae</taxon>
        <taxon>Amborella</taxon>
    </lineage>
</organism>
<reference evidence="2" key="1">
    <citation type="journal article" date="2013" name="Science">
        <title>The Amborella genome and the evolution of flowering plants.</title>
        <authorList>
            <consortium name="Amborella Genome Project"/>
        </authorList>
    </citation>
    <scope>NUCLEOTIDE SEQUENCE [LARGE SCALE GENOMIC DNA]</scope>
</reference>
<dbReference type="Proteomes" id="UP000017836">
    <property type="component" value="Unassembled WGS sequence"/>
</dbReference>
<dbReference type="AlphaFoldDB" id="W1NIL9"/>
<evidence type="ECO:0000313" key="2">
    <source>
        <dbReference type="Proteomes" id="UP000017836"/>
    </source>
</evidence>
<protein>
    <submittedName>
        <fullName evidence="1">Uncharacterized protein</fullName>
    </submittedName>
</protein>
<name>W1NIL9_AMBTC</name>
<dbReference type="EMBL" id="KI397501">
    <property type="protein sequence ID" value="ERM95020.1"/>
    <property type="molecule type" value="Genomic_DNA"/>
</dbReference>